<keyword evidence="2" id="KW-1185">Reference proteome</keyword>
<dbReference type="OrthoDB" id="8438314at2"/>
<dbReference type="AlphaFoldDB" id="A0A1I0JP10"/>
<evidence type="ECO:0000313" key="2">
    <source>
        <dbReference type="Proteomes" id="UP000199361"/>
    </source>
</evidence>
<evidence type="ECO:0000313" key="1">
    <source>
        <dbReference type="EMBL" id="SEU12219.1"/>
    </source>
</evidence>
<name>A0A1I0JP10_9ACTN</name>
<protein>
    <submittedName>
        <fullName evidence="1">Uncharacterized protein</fullName>
    </submittedName>
</protein>
<dbReference type="Proteomes" id="UP000199361">
    <property type="component" value="Unassembled WGS sequence"/>
</dbReference>
<reference evidence="1 2" key="1">
    <citation type="submission" date="2016-10" db="EMBL/GenBank/DDBJ databases">
        <authorList>
            <person name="de Groot N.N."/>
        </authorList>
    </citation>
    <scope>NUCLEOTIDE SEQUENCE [LARGE SCALE GENOMIC DNA]</scope>
    <source>
        <strain evidence="1 2">CGMCC 4.5598</strain>
    </source>
</reference>
<dbReference type="RefSeq" id="WP_143082334.1">
    <property type="nucleotide sequence ID" value="NZ_FOHX01000006.1"/>
</dbReference>
<accession>A0A1I0JP10</accession>
<gene>
    <name evidence="1" type="ORF">SAMN05421811_10684</name>
</gene>
<sequence length="66" mass="7785">MVWPWKTSPRRVVIPDRASVPRELWLRLLTDAQERMDVLVFSGTFYAPTQPKIARLLPELDVPLRR</sequence>
<organism evidence="1 2">
    <name type="scientific">Nonomuraea wenchangensis</name>
    <dbReference type="NCBI Taxonomy" id="568860"/>
    <lineage>
        <taxon>Bacteria</taxon>
        <taxon>Bacillati</taxon>
        <taxon>Actinomycetota</taxon>
        <taxon>Actinomycetes</taxon>
        <taxon>Streptosporangiales</taxon>
        <taxon>Streptosporangiaceae</taxon>
        <taxon>Nonomuraea</taxon>
    </lineage>
</organism>
<dbReference type="EMBL" id="FOHX01000006">
    <property type="protein sequence ID" value="SEU12219.1"/>
    <property type="molecule type" value="Genomic_DNA"/>
</dbReference>
<proteinExistence type="predicted"/>